<reference evidence="1 2" key="1">
    <citation type="journal article" date="2018" name="PLoS Genet.">
        <title>Population sequencing reveals clonal diversity and ancestral inbreeding in the grapevine cultivar Chardonnay.</title>
        <authorList>
            <person name="Roach M.J."/>
            <person name="Johnson D.L."/>
            <person name="Bohlmann J."/>
            <person name="van Vuuren H.J."/>
            <person name="Jones S.J."/>
            <person name="Pretorius I.S."/>
            <person name="Schmidt S.A."/>
            <person name="Borneman A.R."/>
        </authorList>
    </citation>
    <scope>NUCLEOTIDE SEQUENCE [LARGE SCALE GENOMIC DNA]</scope>
    <source>
        <strain evidence="2">cv. Chardonnay</strain>
        <tissue evidence="1">Leaf</tissue>
    </source>
</reference>
<proteinExistence type="predicted"/>
<name>A0A438D3V8_VITVI</name>
<dbReference type="Proteomes" id="UP000288805">
    <property type="component" value="Unassembled WGS sequence"/>
</dbReference>
<comment type="caution">
    <text evidence="1">The sequence shown here is derived from an EMBL/GenBank/DDBJ whole genome shotgun (WGS) entry which is preliminary data.</text>
</comment>
<protein>
    <submittedName>
        <fullName evidence="1">Uncharacterized protein</fullName>
    </submittedName>
</protein>
<dbReference type="EMBL" id="QGNW01001809">
    <property type="protein sequence ID" value="RVW30179.1"/>
    <property type="molecule type" value="Genomic_DNA"/>
</dbReference>
<gene>
    <name evidence="1" type="ORF">CK203_083240</name>
</gene>
<sequence>MIQLDKKNGSLAIKSVHTLNKTLHRGLLKAIRNGWEIFRSRSHIIVEAWLIEIWEQVGEGISGILVFTNNCMIGNWKKWRSSSEDCNQSPVSRNEEDRLGWKEIKCGKFFVKSYHSSLTQGRSEPLPASVAWNP</sequence>
<organism evidence="1 2">
    <name type="scientific">Vitis vinifera</name>
    <name type="common">Grape</name>
    <dbReference type="NCBI Taxonomy" id="29760"/>
    <lineage>
        <taxon>Eukaryota</taxon>
        <taxon>Viridiplantae</taxon>
        <taxon>Streptophyta</taxon>
        <taxon>Embryophyta</taxon>
        <taxon>Tracheophyta</taxon>
        <taxon>Spermatophyta</taxon>
        <taxon>Magnoliopsida</taxon>
        <taxon>eudicotyledons</taxon>
        <taxon>Gunneridae</taxon>
        <taxon>Pentapetalae</taxon>
        <taxon>rosids</taxon>
        <taxon>Vitales</taxon>
        <taxon>Vitaceae</taxon>
        <taxon>Viteae</taxon>
        <taxon>Vitis</taxon>
    </lineage>
</organism>
<evidence type="ECO:0000313" key="2">
    <source>
        <dbReference type="Proteomes" id="UP000288805"/>
    </source>
</evidence>
<dbReference type="AlphaFoldDB" id="A0A438D3V8"/>
<evidence type="ECO:0000313" key="1">
    <source>
        <dbReference type="EMBL" id="RVW30179.1"/>
    </source>
</evidence>
<accession>A0A438D3V8</accession>